<dbReference type="CDD" id="cd04489">
    <property type="entry name" value="ExoVII_LU_OBF"/>
    <property type="match status" value="1"/>
</dbReference>
<evidence type="ECO:0000256" key="2">
    <source>
        <dbReference type="ARBA" id="ARBA00022722"/>
    </source>
</evidence>
<comment type="subcellular location">
    <subcellularLocation>
        <location evidence="5 6">Cytoplasm</location>
    </subcellularLocation>
</comment>
<keyword evidence="2 5" id="KW-0540">Nuclease</keyword>
<feature type="domain" description="Exonuclease VII large subunit C-terminal" evidence="7">
    <location>
        <begin position="126"/>
        <end position="439"/>
    </location>
</feature>
<evidence type="ECO:0000259" key="8">
    <source>
        <dbReference type="Pfam" id="PF13742"/>
    </source>
</evidence>
<dbReference type="GO" id="GO:0009318">
    <property type="term" value="C:exodeoxyribonuclease VII complex"/>
    <property type="evidence" value="ECO:0007669"/>
    <property type="project" value="UniProtKB-UniRule"/>
</dbReference>
<dbReference type="NCBIfam" id="TIGR00237">
    <property type="entry name" value="xseA"/>
    <property type="match status" value="1"/>
</dbReference>
<evidence type="ECO:0000256" key="5">
    <source>
        <dbReference type="HAMAP-Rule" id="MF_00378"/>
    </source>
</evidence>
<comment type="similarity">
    <text evidence="5 6">Belongs to the XseA family.</text>
</comment>
<dbReference type="InterPro" id="IPR003753">
    <property type="entry name" value="Exonuc_VII_L"/>
</dbReference>
<comment type="caution">
    <text evidence="9">The sequence shown here is derived from an EMBL/GenBank/DDBJ whole genome shotgun (WGS) entry which is preliminary data.</text>
</comment>
<dbReference type="InterPro" id="IPR020579">
    <property type="entry name" value="Exonuc_VII_lsu_C"/>
</dbReference>
<keyword evidence="1 5" id="KW-0963">Cytoplasm</keyword>
<name>A0A4R6C774_9STAP</name>
<dbReference type="Pfam" id="PF13742">
    <property type="entry name" value="tRNA_anti_2"/>
    <property type="match status" value="1"/>
</dbReference>
<dbReference type="AlphaFoldDB" id="A0A4R6C774"/>
<dbReference type="PANTHER" id="PTHR30008">
    <property type="entry name" value="EXODEOXYRIBONUCLEASE 7 LARGE SUBUNIT"/>
    <property type="match status" value="1"/>
</dbReference>
<dbReference type="GO" id="GO:0003676">
    <property type="term" value="F:nucleic acid binding"/>
    <property type="evidence" value="ECO:0007669"/>
    <property type="project" value="InterPro"/>
</dbReference>
<comment type="catalytic activity">
    <reaction evidence="5 6">
        <text>Exonucleolytic cleavage in either 5'- to 3'- or 3'- to 5'-direction to yield nucleoside 5'-phosphates.</text>
        <dbReference type="EC" id="3.1.11.6"/>
    </reaction>
</comment>
<dbReference type="GO" id="GO:0008855">
    <property type="term" value="F:exodeoxyribonuclease VII activity"/>
    <property type="evidence" value="ECO:0007669"/>
    <property type="project" value="UniProtKB-UniRule"/>
</dbReference>
<evidence type="ECO:0000256" key="6">
    <source>
        <dbReference type="RuleBase" id="RU004355"/>
    </source>
</evidence>
<dbReference type="GO" id="GO:0005737">
    <property type="term" value="C:cytoplasm"/>
    <property type="evidence" value="ECO:0007669"/>
    <property type="project" value="UniProtKB-SubCell"/>
</dbReference>
<organism evidence="9 10">
    <name type="scientific">Macrococcoides canis</name>
    <dbReference type="NCBI Taxonomy" id="1855823"/>
    <lineage>
        <taxon>Bacteria</taxon>
        <taxon>Bacillati</taxon>
        <taxon>Bacillota</taxon>
        <taxon>Bacilli</taxon>
        <taxon>Bacillales</taxon>
        <taxon>Staphylococcaceae</taxon>
        <taxon>Macrococcoides</taxon>
    </lineage>
</organism>
<dbReference type="Pfam" id="PF02601">
    <property type="entry name" value="Exonuc_VII_L"/>
    <property type="match status" value="1"/>
</dbReference>
<sequence>MIIMEKYLSVSALTKYIKTKFDKDPYLSNVYIKGELSNFKRHSSGHLYFALKDNGGVISCMMFKRDAAQLTFSPKEGDSVLITGRISVYESRGNYQLYANDIRLDGIGILYERLEALKKSYFDKGYFDAGHKKQLPKYPEHIAVLTASTGAAVQDIRTTLSRRYPLAEVTYISTIVQGEAAKDDIVKNLRTADQLDADVIIVGRGGGSIEDLWAFNEEVVVEAIYACNTPVISAVGHETDTTLSDLVADHRAPTPTAAAVMATPDSKELLLGLKQVDITMMRSMNLRLKHSNERLNYLSSYYIFKNPHMLVEQKMQKLDEFEQRIKQSSFNLFNQSKMNFQFMSNKLDAQKLNTKLKYQHEQIHSMQNVMHRTLSYKLSNYHQQLKHRIALLSSLSPTETLLRGYAIVRSEDKIIKSVDDVKEQDYVHIQLNDGQIDAQVKHINK</sequence>
<protein>
    <recommendedName>
        <fullName evidence="5">Exodeoxyribonuclease 7 large subunit</fullName>
        <ecNumber evidence="5">3.1.11.6</ecNumber>
    </recommendedName>
    <alternativeName>
        <fullName evidence="5">Exodeoxyribonuclease VII large subunit</fullName>
        <shortName evidence="5">Exonuclease VII large subunit</shortName>
    </alternativeName>
</protein>
<comment type="subunit">
    <text evidence="5">Heterooligomer composed of large and small subunits.</text>
</comment>
<dbReference type="Proteomes" id="UP000294865">
    <property type="component" value="Unassembled WGS sequence"/>
</dbReference>
<proteinExistence type="inferred from homology"/>
<evidence type="ECO:0000313" key="10">
    <source>
        <dbReference type="Proteomes" id="UP000294865"/>
    </source>
</evidence>
<dbReference type="EMBL" id="SDQG01000001">
    <property type="protein sequence ID" value="TDM18366.1"/>
    <property type="molecule type" value="Genomic_DNA"/>
</dbReference>
<gene>
    <name evidence="5" type="primary">xseA</name>
    <name evidence="9" type="ORF">ETI04_02415</name>
</gene>
<reference evidence="9 10" key="1">
    <citation type="submission" date="2019-01" db="EMBL/GenBank/DDBJ databases">
        <title>Draft genome sequences of Macrococcus caseolyticus, Macrococcus canis, Macrococcus bohemicus and Macrococcus goetzii.</title>
        <authorList>
            <person name="Mazhar S."/>
            <person name="Altermann E."/>
            <person name="Hill C."/>
            <person name="Mcauliffe O."/>
        </authorList>
    </citation>
    <scope>NUCLEOTIDE SEQUENCE [LARGE SCALE GENOMIC DNA]</scope>
    <source>
        <strain evidence="9 10">DPC7162</strain>
    </source>
</reference>
<feature type="domain" description="OB-fold nucleic acid binding" evidence="8">
    <location>
        <begin position="8"/>
        <end position="103"/>
    </location>
</feature>
<evidence type="ECO:0000256" key="1">
    <source>
        <dbReference type="ARBA" id="ARBA00022490"/>
    </source>
</evidence>
<dbReference type="InterPro" id="IPR025824">
    <property type="entry name" value="OB-fold_nuc-bd_dom"/>
</dbReference>
<evidence type="ECO:0000313" key="9">
    <source>
        <dbReference type="EMBL" id="TDM18366.1"/>
    </source>
</evidence>
<keyword evidence="4 5" id="KW-0269">Exonuclease</keyword>
<evidence type="ECO:0000256" key="4">
    <source>
        <dbReference type="ARBA" id="ARBA00022839"/>
    </source>
</evidence>
<comment type="function">
    <text evidence="5">Bidirectionally degrades single-stranded DNA into large acid-insoluble oligonucleotides, which are then degraded further into small acid-soluble oligonucleotides.</text>
</comment>
<accession>A0A4R6C774</accession>
<evidence type="ECO:0000256" key="3">
    <source>
        <dbReference type="ARBA" id="ARBA00022801"/>
    </source>
</evidence>
<dbReference type="PANTHER" id="PTHR30008:SF0">
    <property type="entry name" value="EXODEOXYRIBONUCLEASE 7 LARGE SUBUNIT"/>
    <property type="match status" value="1"/>
</dbReference>
<dbReference type="EC" id="3.1.11.6" evidence="5"/>
<evidence type="ECO:0000259" key="7">
    <source>
        <dbReference type="Pfam" id="PF02601"/>
    </source>
</evidence>
<keyword evidence="3 5" id="KW-0378">Hydrolase</keyword>
<dbReference type="HAMAP" id="MF_00378">
    <property type="entry name" value="Exonuc_7_L"/>
    <property type="match status" value="1"/>
</dbReference>
<dbReference type="GO" id="GO:0006308">
    <property type="term" value="P:DNA catabolic process"/>
    <property type="evidence" value="ECO:0007669"/>
    <property type="project" value="UniProtKB-UniRule"/>
</dbReference>